<dbReference type="OrthoDB" id="5834328at2759"/>
<feature type="region of interest" description="Disordered" evidence="1">
    <location>
        <begin position="169"/>
        <end position="194"/>
    </location>
</feature>
<feature type="region of interest" description="Disordered" evidence="1">
    <location>
        <begin position="65"/>
        <end position="95"/>
    </location>
</feature>
<sequence length="532" mass="60789">MVKKLQESAKQPVRQSHRTRILNTRLGTPPKILIDMLKDHSSSIVEKSLPAVVNMKRIENVSQEASRIPRRQNIKLSDTTTQLSGARSHRQHNPSKRYTASFEEMLEPGHFSKSVSNETVAFVLNESRKLEAPRSSKNESMHILSKALDSTSSRTRHSSRTRVPNSRFGYLLPGFLGQPGNEKRRDNKKTNNENRKVDILPLIPGEEKIVSYSPKIICGKSDMTIRPRHSERQRIPSKRLSFPDVCPIITAQKKSAKARPKIKEAHVKVHKRRNSNKKPVSILKTQLSIKAASKNLSLSSIASNRQVHSSLEVPSILYPYRPARSQALCVEPSSSMTKDYISKKDIEELIVEINKALTRAIDEDYSELREKIGHHLNSLHRENCRFRQALHQLRSELDGLSSNSTINHYNMLIKQNRKLREQKVLADIKCEAQTEEVRKLLGRIRVLETRNRSLEDFRSRLIEQKKQQHLNGGTKYSHTGLMNDLSKMETQNLTDAELDSLILNGIDDGVMKGDKSNHDEVEWGNDSWMLHC</sequence>
<protein>
    <submittedName>
        <fullName evidence="2">Uncharacterized protein</fullName>
    </submittedName>
</protein>
<comment type="caution">
    <text evidence="2">The sequence shown here is derived from an EMBL/GenBank/DDBJ whole genome shotgun (WGS) entry which is preliminary data.</text>
</comment>
<gene>
    <name evidence="2" type="ORF">CJOHNSTONI_LOCUS5035</name>
</gene>
<evidence type="ECO:0000313" key="2">
    <source>
        <dbReference type="EMBL" id="CAG9534948.1"/>
    </source>
</evidence>
<name>A0A8J2M4J0_9BILA</name>
<dbReference type="Proteomes" id="UP000746747">
    <property type="component" value="Unassembled WGS sequence"/>
</dbReference>
<feature type="compositionally biased region" description="Polar residues" evidence="1">
    <location>
        <begin position="74"/>
        <end position="85"/>
    </location>
</feature>
<dbReference type="EMBL" id="CAKAEH010001342">
    <property type="protein sequence ID" value="CAG9534948.1"/>
    <property type="molecule type" value="Genomic_DNA"/>
</dbReference>
<evidence type="ECO:0000313" key="3">
    <source>
        <dbReference type="Proteomes" id="UP000746747"/>
    </source>
</evidence>
<feature type="compositionally biased region" description="Basic and acidic residues" evidence="1">
    <location>
        <begin position="181"/>
        <end position="194"/>
    </location>
</feature>
<dbReference type="AlphaFoldDB" id="A0A8J2M4J0"/>
<evidence type="ECO:0000256" key="1">
    <source>
        <dbReference type="SAM" id="MobiDB-lite"/>
    </source>
</evidence>
<keyword evidence="3" id="KW-1185">Reference proteome</keyword>
<feature type="region of interest" description="Disordered" evidence="1">
    <location>
        <begin position="1"/>
        <end position="22"/>
    </location>
</feature>
<proteinExistence type="predicted"/>
<accession>A0A8J2M4J0</accession>
<reference evidence="2" key="1">
    <citation type="submission" date="2021-09" db="EMBL/GenBank/DDBJ databases">
        <authorList>
            <consortium name="Pathogen Informatics"/>
        </authorList>
    </citation>
    <scope>NUCLEOTIDE SEQUENCE</scope>
</reference>
<organism evidence="2 3">
    <name type="scientific">Cercopithifilaria johnstoni</name>
    <dbReference type="NCBI Taxonomy" id="2874296"/>
    <lineage>
        <taxon>Eukaryota</taxon>
        <taxon>Metazoa</taxon>
        <taxon>Ecdysozoa</taxon>
        <taxon>Nematoda</taxon>
        <taxon>Chromadorea</taxon>
        <taxon>Rhabditida</taxon>
        <taxon>Spirurina</taxon>
        <taxon>Spiruromorpha</taxon>
        <taxon>Filarioidea</taxon>
        <taxon>Onchocercidae</taxon>
        <taxon>Cercopithifilaria</taxon>
    </lineage>
</organism>